<dbReference type="Proteomes" id="UP001500236">
    <property type="component" value="Unassembled WGS sequence"/>
</dbReference>
<evidence type="ECO:0000256" key="1">
    <source>
        <dbReference type="SAM" id="MobiDB-lite"/>
    </source>
</evidence>
<reference evidence="3" key="1">
    <citation type="journal article" date="2019" name="Int. J. Syst. Evol. Microbiol.">
        <title>The Global Catalogue of Microorganisms (GCM) 10K type strain sequencing project: providing services to taxonomists for standard genome sequencing and annotation.</title>
        <authorList>
            <consortium name="The Broad Institute Genomics Platform"/>
            <consortium name="The Broad Institute Genome Sequencing Center for Infectious Disease"/>
            <person name="Wu L."/>
            <person name="Ma J."/>
        </authorList>
    </citation>
    <scope>NUCLEOTIDE SEQUENCE [LARGE SCALE GENOMIC DNA]</scope>
    <source>
        <strain evidence="3">JCM 14309</strain>
    </source>
</reference>
<gene>
    <name evidence="2" type="ORF">GCM10010529_09910</name>
</gene>
<comment type="caution">
    <text evidence="2">The sequence shown here is derived from an EMBL/GenBank/DDBJ whole genome shotgun (WGS) entry which is preliminary data.</text>
</comment>
<sequence>MRRDPADGAERPALRTEGRSAGAREPAAETQELRRAAGVPVRAPPERMGMAADGTAGGALW</sequence>
<organism evidence="2 3">
    <name type="scientific">Nesterenkonia aethiopica</name>
    <dbReference type="NCBI Taxonomy" id="269144"/>
    <lineage>
        <taxon>Bacteria</taxon>
        <taxon>Bacillati</taxon>
        <taxon>Actinomycetota</taxon>
        <taxon>Actinomycetes</taxon>
        <taxon>Micrococcales</taxon>
        <taxon>Micrococcaceae</taxon>
        <taxon>Nesterenkonia</taxon>
    </lineage>
</organism>
<keyword evidence="3" id="KW-1185">Reference proteome</keyword>
<proteinExistence type="predicted"/>
<evidence type="ECO:0000313" key="3">
    <source>
        <dbReference type="Proteomes" id="UP001500236"/>
    </source>
</evidence>
<feature type="compositionally biased region" description="Basic and acidic residues" evidence="1">
    <location>
        <begin position="1"/>
        <end position="18"/>
    </location>
</feature>
<accession>A0ABP6LXH9</accession>
<name>A0ABP6LXH9_9MICC</name>
<evidence type="ECO:0000313" key="2">
    <source>
        <dbReference type="EMBL" id="GAA3058114.1"/>
    </source>
</evidence>
<feature type="region of interest" description="Disordered" evidence="1">
    <location>
        <begin position="1"/>
        <end position="61"/>
    </location>
</feature>
<protein>
    <submittedName>
        <fullName evidence="2">Uncharacterized protein</fullName>
    </submittedName>
</protein>
<dbReference type="EMBL" id="BAAAVT010000005">
    <property type="protein sequence ID" value="GAA3058114.1"/>
    <property type="molecule type" value="Genomic_DNA"/>
</dbReference>